<dbReference type="GO" id="GO:0005886">
    <property type="term" value="C:plasma membrane"/>
    <property type="evidence" value="ECO:0007669"/>
    <property type="project" value="TreeGrafter"/>
</dbReference>
<dbReference type="SUPFAM" id="SSF47384">
    <property type="entry name" value="Homodimeric domain of signal transducing histidine kinase"/>
    <property type="match status" value="1"/>
</dbReference>
<comment type="subunit">
    <text evidence="10">At low DSF concentrations, interacts with RpfF.</text>
</comment>
<feature type="coiled-coil region" evidence="14">
    <location>
        <begin position="405"/>
        <end position="457"/>
    </location>
</feature>
<dbReference type="InterPro" id="IPR001789">
    <property type="entry name" value="Sig_transdc_resp-reg_receiver"/>
</dbReference>
<dbReference type="PRINTS" id="PR00344">
    <property type="entry name" value="BCTRLSENSOR"/>
</dbReference>
<keyword evidence="5 17" id="KW-0808">Transferase</keyword>
<dbReference type="FunFam" id="3.30.565.10:FF:000010">
    <property type="entry name" value="Sensor histidine kinase RcsC"/>
    <property type="match status" value="1"/>
</dbReference>
<dbReference type="InterPro" id="IPR003661">
    <property type="entry name" value="HisK_dim/P_dom"/>
</dbReference>
<evidence type="ECO:0000256" key="7">
    <source>
        <dbReference type="ARBA" id="ARBA00022777"/>
    </source>
</evidence>
<dbReference type="Pfam" id="PF00072">
    <property type="entry name" value="Response_reg"/>
    <property type="match status" value="1"/>
</dbReference>
<dbReference type="PANTHER" id="PTHR43047">
    <property type="entry name" value="TWO-COMPONENT HISTIDINE PROTEIN KINASE"/>
    <property type="match status" value="1"/>
</dbReference>
<dbReference type="SMART" id="SM00387">
    <property type="entry name" value="HATPase_c"/>
    <property type="match status" value="1"/>
</dbReference>
<proteinExistence type="inferred from homology"/>
<dbReference type="FunFam" id="1.10.287.130:FF:000002">
    <property type="entry name" value="Two-component osmosensing histidine kinase"/>
    <property type="match status" value="1"/>
</dbReference>
<dbReference type="InterPro" id="IPR003594">
    <property type="entry name" value="HATPase_dom"/>
</dbReference>
<dbReference type="InterPro" id="IPR011006">
    <property type="entry name" value="CheY-like_superfamily"/>
</dbReference>
<comment type="similarity">
    <text evidence="2">In the N-terminal section; belongs to the phytochrome family.</text>
</comment>
<comment type="catalytic activity">
    <reaction evidence="1">
        <text>ATP + protein L-histidine = ADP + protein N-phospho-L-histidine.</text>
        <dbReference type="EC" id="2.7.13.3"/>
    </reaction>
</comment>
<dbReference type="Pfam" id="PF02518">
    <property type="entry name" value="HATPase_c"/>
    <property type="match status" value="1"/>
</dbReference>
<keyword evidence="8" id="KW-0067">ATP-binding</keyword>
<dbReference type="Gene3D" id="1.10.287.130">
    <property type="match status" value="1"/>
</dbReference>
<dbReference type="RefSeq" id="WP_110987479.1">
    <property type="nucleotide sequence ID" value="NZ_CAWNWM010000012.1"/>
</dbReference>
<keyword evidence="4 13" id="KW-0597">Phosphoprotein</keyword>
<dbReference type="AlphaFoldDB" id="A0A2W1JKL5"/>
<evidence type="ECO:0000259" key="15">
    <source>
        <dbReference type="PROSITE" id="PS50109"/>
    </source>
</evidence>
<dbReference type="PANTHER" id="PTHR43047:SF72">
    <property type="entry name" value="OSMOSENSING HISTIDINE PROTEIN KINASE SLN1"/>
    <property type="match status" value="1"/>
</dbReference>
<evidence type="ECO:0000256" key="10">
    <source>
        <dbReference type="ARBA" id="ARBA00064003"/>
    </source>
</evidence>
<dbReference type="SMART" id="SM00448">
    <property type="entry name" value="REC"/>
    <property type="match status" value="1"/>
</dbReference>
<dbReference type="InterPro" id="IPR004358">
    <property type="entry name" value="Sig_transdc_His_kin-like_C"/>
</dbReference>
<gene>
    <name evidence="17" type="primary">luxQ_5</name>
    <name evidence="17" type="ORF">C1752_04080</name>
</gene>
<evidence type="ECO:0000256" key="9">
    <source>
        <dbReference type="ARBA" id="ARBA00023012"/>
    </source>
</evidence>
<dbReference type="InterPro" id="IPR036890">
    <property type="entry name" value="HATPase_C_sf"/>
</dbReference>
<keyword evidence="18" id="KW-1185">Reference proteome</keyword>
<organism evidence="17 18">
    <name type="scientific">Acaryochloris thomasi RCC1774</name>
    <dbReference type="NCBI Taxonomy" id="1764569"/>
    <lineage>
        <taxon>Bacteria</taxon>
        <taxon>Bacillati</taxon>
        <taxon>Cyanobacteriota</taxon>
        <taxon>Cyanophyceae</taxon>
        <taxon>Acaryochloridales</taxon>
        <taxon>Acaryochloridaceae</taxon>
        <taxon>Acaryochloris</taxon>
        <taxon>Acaryochloris thomasi</taxon>
    </lineage>
</organism>
<evidence type="ECO:0000256" key="8">
    <source>
        <dbReference type="ARBA" id="ARBA00022840"/>
    </source>
</evidence>
<evidence type="ECO:0000313" key="18">
    <source>
        <dbReference type="Proteomes" id="UP000248857"/>
    </source>
</evidence>
<keyword evidence="6" id="KW-0547">Nucleotide-binding</keyword>
<evidence type="ECO:0000256" key="2">
    <source>
        <dbReference type="ARBA" id="ARBA00006402"/>
    </source>
</evidence>
<keyword evidence="14" id="KW-0175">Coiled coil</keyword>
<dbReference type="EMBL" id="PQWO01000012">
    <property type="protein sequence ID" value="PZD72005.1"/>
    <property type="molecule type" value="Genomic_DNA"/>
</dbReference>
<protein>
    <recommendedName>
        <fullName evidence="12">Circadian input-output histidine kinase CikA</fullName>
        <ecNumber evidence="3">2.7.13.3</ecNumber>
    </recommendedName>
    <alternativeName>
        <fullName evidence="11">Sensory/regulatory protein RpfC</fullName>
    </alternativeName>
</protein>
<dbReference type="SUPFAM" id="SSF52172">
    <property type="entry name" value="CheY-like"/>
    <property type="match status" value="1"/>
</dbReference>
<evidence type="ECO:0000256" key="13">
    <source>
        <dbReference type="PROSITE-ProRule" id="PRU00169"/>
    </source>
</evidence>
<dbReference type="SMART" id="SM00388">
    <property type="entry name" value="HisKA"/>
    <property type="match status" value="1"/>
</dbReference>
<name>A0A2W1JKL5_9CYAN</name>
<feature type="modified residue" description="4-aspartylphosphate" evidence="13">
    <location>
        <position position="766"/>
    </location>
</feature>
<evidence type="ECO:0000256" key="1">
    <source>
        <dbReference type="ARBA" id="ARBA00000085"/>
    </source>
</evidence>
<evidence type="ECO:0000256" key="4">
    <source>
        <dbReference type="ARBA" id="ARBA00022553"/>
    </source>
</evidence>
<dbReference type="Gene3D" id="3.40.50.2300">
    <property type="match status" value="1"/>
</dbReference>
<dbReference type="EC" id="2.7.13.3" evidence="3"/>
<dbReference type="SUPFAM" id="SSF55874">
    <property type="entry name" value="ATPase domain of HSP90 chaperone/DNA topoisomerase II/histidine kinase"/>
    <property type="match status" value="1"/>
</dbReference>
<evidence type="ECO:0000256" key="6">
    <source>
        <dbReference type="ARBA" id="ARBA00022741"/>
    </source>
</evidence>
<keyword evidence="9" id="KW-0902">Two-component regulatory system</keyword>
<dbReference type="InterPro" id="IPR036097">
    <property type="entry name" value="HisK_dim/P_sf"/>
</dbReference>
<comment type="caution">
    <text evidence="17">The sequence shown here is derived from an EMBL/GenBank/DDBJ whole genome shotgun (WGS) entry which is preliminary data.</text>
</comment>
<evidence type="ECO:0000256" key="14">
    <source>
        <dbReference type="SAM" id="Coils"/>
    </source>
</evidence>
<dbReference type="Pfam" id="PF00512">
    <property type="entry name" value="HisKA"/>
    <property type="match status" value="1"/>
</dbReference>
<dbReference type="OrthoDB" id="569347at2"/>
<evidence type="ECO:0000256" key="5">
    <source>
        <dbReference type="ARBA" id="ARBA00022679"/>
    </source>
</evidence>
<dbReference type="InterPro" id="IPR007890">
    <property type="entry name" value="CHASE2"/>
</dbReference>
<dbReference type="CDD" id="cd00082">
    <property type="entry name" value="HisKA"/>
    <property type="match status" value="1"/>
</dbReference>
<dbReference type="PROSITE" id="PS50110">
    <property type="entry name" value="RESPONSE_REGULATORY"/>
    <property type="match status" value="1"/>
</dbReference>
<dbReference type="Proteomes" id="UP000248857">
    <property type="component" value="Unassembled WGS sequence"/>
</dbReference>
<dbReference type="PROSITE" id="PS50109">
    <property type="entry name" value="HIS_KIN"/>
    <property type="match status" value="1"/>
</dbReference>
<sequence length="933" mass="103123">MDLKSWRWRGALFIAPIVTVLVLGSDALGIFRLLEWASHDLFFRLRSQESTEAEIVIVTIDEADLTAIGDWPIPDATLAKALTQLRALGPSVMGLDLYRDLPEGTGHQALLEVFRSTPNLIGVETILGNQRVAPPSILEKAGQVGFADFLTDPDRKIRRGLLTVEDPVQGVDKHALSVHVAFRHLQEQGITAQESDGEEIRIGKAVFTPLKPAEVGYKPREGGGYQILMNWRGPISRFQTFSLTEVLNGQVPEAAIRDRIVLIGSTAVSTNDFFGTPYGNRTWFTDAEPMAGVVIHANLASQMIQSAKSGRLLLRGWPIPGQWFWVLVWASIGSVGGLCLDRANASQKVLFGLREVGGILSATSILIGSTYWAFLNGWLIPVVPPLAALLFSGIAAISWHKQERLEVANTQLAQVNQQLRGYAKTLEVRVAERTQALAQAKEAADDANQAKSRFLANMSHELRTPLNAILGFTQLMIRDVNLDVTQRERTEIISHSGEHLLSLIDDVLVLSKIEAGQMTLSSDRMDLYRLLQTLKEMLQLEAKTKGLQFLIQWASDVPQHMATDQNRLRQILINLLSNAIKFTRSGGVTLRVQLAEQDQITDIIESLDGRETSPTACYLYFEVEDTGPGIEPEELQQIFEPFIQTRTGKQAQKGTGLGLAISQQFAQLMQGKLAVASAPDKGTTVSLILPVQPMAENRVPQRSQRVVGIAPLQPVYRILVAEGRWESRNLLGALLELVGFEVRTVESGAEVIAACQSWHPDAVFLDLQLPSEGGERVLQHLTALEEPPQGVVIALSTNAFEQERTRALAAGCHDCIYKPFQEETIFTALAEHLGVQYLYEEDPLSPSVRSFGTHESVLESLSAEQLAHMPTDWLTQLDWAAQRLDASAILTLIEQIPEVQLDLTNALKQTVKEFEFWQIMTLAQEAQQLQSTA</sequence>
<dbReference type="GO" id="GO:0009927">
    <property type="term" value="F:histidine phosphotransfer kinase activity"/>
    <property type="evidence" value="ECO:0007669"/>
    <property type="project" value="TreeGrafter"/>
</dbReference>
<dbReference type="GO" id="GO:0000155">
    <property type="term" value="F:phosphorelay sensor kinase activity"/>
    <property type="evidence" value="ECO:0007669"/>
    <property type="project" value="InterPro"/>
</dbReference>
<keyword evidence="7 17" id="KW-0418">Kinase</keyword>
<evidence type="ECO:0000256" key="11">
    <source>
        <dbReference type="ARBA" id="ARBA00068150"/>
    </source>
</evidence>
<dbReference type="CDD" id="cd16922">
    <property type="entry name" value="HATPase_EvgS-ArcB-TorS-like"/>
    <property type="match status" value="1"/>
</dbReference>
<evidence type="ECO:0000256" key="12">
    <source>
        <dbReference type="ARBA" id="ARBA00074306"/>
    </source>
</evidence>
<feature type="domain" description="Response regulatory" evidence="16">
    <location>
        <begin position="717"/>
        <end position="833"/>
    </location>
</feature>
<dbReference type="GO" id="GO:0005524">
    <property type="term" value="F:ATP binding"/>
    <property type="evidence" value="ECO:0007669"/>
    <property type="project" value="UniProtKB-KW"/>
</dbReference>
<evidence type="ECO:0000256" key="3">
    <source>
        <dbReference type="ARBA" id="ARBA00012438"/>
    </source>
</evidence>
<dbReference type="SMART" id="SM01080">
    <property type="entry name" value="CHASE2"/>
    <property type="match status" value="1"/>
</dbReference>
<evidence type="ECO:0000313" key="17">
    <source>
        <dbReference type="EMBL" id="PZD72005.1"/>
    </source>
</evidence>
<dbReference type="CDD" id="cd17546">
    <property type="entry name" value="REC_hyHK_CKI1_RcsC-like"/>
    <property type="match status" value="1"/>
</dbReference>
<dbReference type="InterPro" id="IPR005467">
    <property type="entry name" value="His_kinase_dom"/>
</dbReference>
<dbReference type="Gene3D" id="3.30.565.10">
    <property type="entry name" value="Histidine kinase-like ATPase, C-terminal domain"/>
    <property type="match status" value="1"/>
</dbReference>
<feature type="domain" description="Histidine kinase" evidence="15">
    <location>
        <begin position="457"/>
        <end position="693"/>
    </location>
</feature>
<evidence type="ECO:0000259" key="16">
    <source>
        <dbReference type="PROSITE" id="PS50110"/>
    </source>
</evidence>
<accession>A0A2W1JKL5</accession>
<reference evidence="17 18" key="1">
    <citation type="journal article" date="2018" name="Sci. Rep.">
        <title>A novel species of the marine cyanobacterium Acaryochloris with a unique pigment content and lifestyle.</title>
        <authorList>
            <person name="Partensky F."/>
            <person name="Six C."/>
            <person name="Ratin M."/>
            <person name="Garczarek L."/>
            <person name="Vaulot D."/>
            <person name="Probert I."/>
            <person name="Calteau A."/>
            <person name="Gourvil P."/>
            <person name="Marie D."/>
            <person name="Grebert T."/>
            <person name="Bouchier C."/>
            <person name="Le Panse S."/>
            <person name="Gachenot M."/>
            <person name="Rodriguez F."/>
            <person name="Garrido J.L."/>
        </authorList>
    </citation>
    <scope>NUCLEOTIDE SEQUENCE [LARGE SCALE GENOMIC DNA]</scope>
    <source>
        <strain evidence="17 18">RCC1774</strain>
    </source>
</reference>
<dbReference type="Pfam" id="PF05226">
    <property type="entry name" value="CHASE2"/>
    <property type="match status" value="1"/>
</dbReference>